<dbReference type="SMART" id="SM00044">
    <property type="entry name" value="CYCc"/>
    <property type="match status" value="1"/>
</dbReference>
<accession>A0A2S9QHY8</accession>
<dbReference type="Proteomes" id="UP000237682">
    <property type="component" value="Unassembled WGS sequence"/>
</dbReference>
<feature type="transmembrane region" description="Helical" evidence="2">
    <location>
        <begin position="432"/>
        <end position="450"/>
    </location>
</feature>
<dbReference type="GO" id="GO:0035556">
    <property type="term" value="P:intracellular signal transduction"/>
    <property type="evidence" value="ECO:0007669"/>
    <property type="project" value="InterPro"/>
</dbReference>
<dbReference type="InterPro" id="IPR029787">
    <property type="entry name" value="Nucleotide_cyclase"/>
</dbReference>
<protein>
    <recommendedName>
        <fullName evidence="3">Guanylate cyclase domain-containing protein</fullName>
    </recommendedName>
</protein>
<dbReference type="Pfam" id="PF05226">
    <property type="entry name" value="CHASE2"/>
    <property type="match status" value="1"/>
</dbReference>
<evidence type="ECO:0000313" key="5">
    <source>
        <dbReference type="Proteomes" id="UP000237682"/>
    </source>
</evidence>
<dbReference type="Gene3D" id="3.30.70.1230">
    <property type="entry name" value="Nucleotide cyclase"/>
    <property type="match status" value="1"/>
</dbReference>
<dbReference type="Pfam" id="PF00211">
    <property type="entry name" value="Guanylate_cyc"/>
    <property type="match status" value="1"/>
</dbReference>
<sequence length="720" mass="76085">MSRRSPNWPRRKRSPARRMPAPARTRRVADPAFKPAIATGLAAFILGLCFLVYNPGGAANTLREEAFDFLESVVPPKRLPDGVVVVDIDRPSLAAKGGWPWRRGGGLTDLVTKLQDAQAQVIGVDILLDGPDRRSPAPMLRAYAKSTGRTELSTVADSLPDENKQLAEAISRSDVVLGLLPDEAGKDALPFPPPIIPAPQQDLSQKAAGVVAPSEVLVDGAVAVGALSLSPVTGTKVRHAPVFVRGGSEIYAGFAMEVFRSAQHASAFLLDPDGTSASVGDARVPLREGASVRLHLAAPSTWRARTVSAADVLDDKIPAQRFAGRIVLIGASAPEAGALLPTAAGPLTPTVQVQAEAIEGLRSGDIPQRIHSPRVIEPLAASALGLVALAAALWLGPLAASSVLAVLMLGWLGFSAGLFAGTRVLIDPAGPLIPAIAAANSALVVMFAHTRKLRGAIERKFGRYLSPEIVRRLTAAPEELKIEGELREVTALFSDIEGFTTMSENAEPRTLVGALDAYFDGVCAIVIRHGGMVDKIVGDAVHGLFNAPLTVEGHARAALDCAIEIGRFTTEFRQREDARRLGFGRTRIGLDTGPVIVGDVGGLGHLDYTAHGDAVNSAARLEALNKQFGTTICLGARAAAAIGEPERLRPLGNVVLRGRTAQTAVFSPWPDDATPERRQAYMAAFERMASAPAEARDLFQALAATWPEDPAVAYWVKTLA</sequence>
<organism evidence="4 5">
    <name type="scientific">Labrys okinawensis</name>
    <dbReference type="NCBI Taxonomy" id="346911"/>
    <lineage>
        <taxon>Bacteria</taxon>
        <taxon>Pseudomonadati</taxon>
        <taxon>Pseudomonadota</taxon>
        <taxon>Alphaproteobacteria</taxon>
        <taxon>Hyphomicrobiales</taxon>
        <taxon>Xanthobacteraceae</taxon>
        <taxon>Labrys</taxon>
    </lineage>
</organism>
<keyword evidence="5" id="KW-1185">Reference proteome</keyword>
<dbReference type="SMART" id="SM01080">
    <property type="entry name" value="CHASE2"/>
    <property type="match status" value="1"/>
</dbReference>
<reference evidence="4 5" key="1">
    <citation type="submission" date="2018-02" db="EMBL/GenBank/DDBJ databases">
        <title>Whole genome sequencing of endophytic bacterium.</title>
        <authorList>
            <person name="Eedara R."/>
            <person name="Podile A.R."/>
        </authorList>
    </citation>
    <scope>NUCLEOTIDE SEQUENCE [LARGE SCALE GENOMIC DNA]</scope>
    <source>
        <strain evidence="4 5">RP1T</strain>
    </source>
</reference>
<dbReference type="GO" id="GO:0004016">
    <property type="term" value="F:adenylate cyclase activity"/>
    <property type="evidence" value="ECO:0007669"/>
    <property type="project" value="UniProtKB-ARBA"/>
</dbReference>
<dbReference type="PANTHER" id="PTHR43081">
    <property type="entry name" value="ADENYLATE CYCLASE, TERMINAL-DIFFERENTIATION SPECIFIC-RELATED"/>
    <property type="match status" value="1"/>
</dbReference>
<dbReference type="AlphaFoldDB" id="A0A2S9QHY8"/>
<dbReference type="InterPro" id="IPR007890">
    <property type="entry name" value="CHASE2"/>
</dbReference>
<dbReference type="InterPro" id="IPR050697">
    <property type="entry name" value="Adenylyl/Guanylyl_Cyclase_3/4"/>
</dbReference>
<feature type="region of interest" description="Disordered" evidence="1">
    <location>
        <begin position="1"/>
        <end position="27"/>
    </location>
</feature>
<feature type="domain" description="Guanylate cyclase" evidence="3">
    <location>
        <begin position="490"/>
        <end position="622"/>
    </location>
</feature>
<dbReference type="PROSITE" id="PS50125">
    <property type="entry name" value="GUANYLATE_CYCLASE_2"/>
    <property type="match status" value="1"/>
</dbReference>
<proteinExistence type="predicted"/>
<keyword evidence="2" id="KW-0472">Membrane</keyword>
<evidence type="ECO:0000259" key="3">
    <source>
        <dbReference type="PROSITE" id="PS50125"/>
    </source>
</evidence>
<name>A0A2S9QHY8_9HYPH</name>
<dbReference type="GO" id="GO:0006171">
    <property type="term" value="P:cAMP biosynthetic process"/>
    <property type="evidence" value="ECO:0007669"/>
    <property type="project" value="TreeGrafter"/>
</dbReference>
<dbReference type="PANTHER" id="PTHR43081:SF20">
    <property type="entry name" value="TWO-COMPONENT RESPONSE REGULATOR"/>
    <property type="match status" value="1"/>
</dbReference>
<keyword evidence="2" id="KW-0812">Transmembrane</keyword>
<dbReference type="OrthoDB" id="9789782at2"/>
<keyword evidence="2" id="KW-1133">Transmembrane helix</keyword>
<dbReference type="InterPro" id="IPR001054">
    <property type="entry name" value="A/G_cyclase"/>
</dbReference>
<comment type="caution">
    <text evidence="4">The sequence shown here is derived from an EMBL/GenBank/DDBJ whole genome shotgun (WGS) entry which is preliminary data.</text>
</comment>
<evidence type="ECO:0000256" key="1">
    <source>
        <dbReference type="SAM" id="MobiDB-lite"/>
    </source>
</evidence>
<evidence type="ECO:0000256" key="2">
    <source>
        <dbReference type="SAM" id="Phobius"/>
    </source>
</evidence>
<dbReference type="EMBL" id="PUEJ01000002">
    <property type="protein sequence ID" value="PRH88954.1"/>
    <property type="molecule type" value="Genomic_DNA"/>
</dbReference>
<feature type="compositionally biased region" description="Basic residues" evidence="1">
    <location>
        <begin position="1"/>
        <end position="16"/>
    </location>
</feature>
<evidence type="ECO:0000313" key="4">
    <source>
        <dbReference type="EMBL" id="PRH88954.1"/>
    </source>
</evidence>
<gene>
    <name evidence="4" type="ORF">C5L14_07010</name>
</gene>
<feature type="transmembrane region" description="Helical" evidence="2">
    <location>
        <begin position="403"/>
        <end position="426"/>
    </location>
</feature>
<dbReference type="SUPFAM" id="SSF55073">
    <property type="entry name" value="Nucleotide cyclase"/>
    <property type="match status" value="1"/>
</dbReference>
<dbReference type="CDD" id="cd07302">
    <property type="entry name" value="CHD"/>
    <property type="match status" value="1"/>
</dbReference>